<reference evidence="3" key="2">
    <citation type="journal article" date="2023" name="IMA Fungus">
        <title>Comparative genomic study of the Penicillium genus elucidates a diverse pangenome and 15 lateral gene transfer events.</title>
        <authorList>
            <person name="Petersen C."/>
            <person name="Sorensen T."/>
            <person name="Nielsen M.R."/>
            <person name="Sondergaard T.E."/>
            <person name="Sorensen J.L."/>
            <person name="Fitzpatrick D.A."/>
            <person name="Frisvad J.C."/>
            <person name="Nielsen K.L."/>
        </authorList>
    </citation>
    <scope>NUCLEOTIDE SEQUENCE</scope>
    <source>
        <strain evidence="3">IBT 21917</strain>
    </source>
</reference>
<name>A0A9W9HRN9_9EURO</name>
<sequence>MTQVSRKRRRQAEGSDSDTVNLLGHPSSMRPAAKKRKAANQPHRRDTATTGEIHVAPSHKRSRITLRLRPRYHDLGPAEKAWWTASELLEQQRVEQKQDEAAAKEKLRQDWMRRLRPTPARMARSAATAKGRV</sequence>
<dbReference type="EMBL" id="JAPQKO010000006">
    <property type="protein sequence ID" value="KAJ5155687.1"/>
    <property type="molecule type" value="Genomic_DNA"/>
</dbReference>
<dbReference type="EMBL" id="JAPQKO010000006">
    <property type="protein sequence ID" value="KAJ5155672.1"/>
    <property type="molecule type" value="Genomic_DNA"/>
</dbReference>
<dbReference type="OrthoDB" id="4376906at2759"/>
<dbReference type="Proteomes" id="UP001146351">
    <property type="component" value="Unassembled WGS sequence"/>
</dbReference>
<evidence type="ECO:0000256" key="1">
    <source>
        <dbReference type="SAM" id="MobiDB-lite"/>
    </source>
</evidence>
<organism evidence="3 4">
    <name type="scientific">Penicillium capsulatum</name>
    <dbReference type="NCBI Taxonomy" id="69766"/>
    <lineage>
        <taxon>Eukaryota</taxon>
        <taxon>Fungi</taxon>
        <taxon>Dikarya</taxon>
        <taxon>Ascomycota</taxon>
        <taxon>Pezizomycotina</taxon>
        <taxon>Eurotiomycetes</taxon>
        <taxon>Eurotiomycetidae</taxon>
        <taxon>Eurotiales</taxon>
        <taxon>Aspergillaceae</taxon>
        <taxon>Penicillium</taxon>
    </lineage>
</organism>
<feature type="compositionally biased region" description="Basic residues" evidence="1">
    <location>
        <begin position="1"/>
        <end position="10"/>
    </location>
</feature>
<feature type="compositionally biased region" description="Basic and acidic residues" evidence="1">
    <location>
        <begin position="94"/>
        <end position="113"/>
    </location>
</feature>
<accession>A0A9W9HRN9</accession>
<dbReference type="AlphaFoldDB" id="A0A9W9HRN9"/>
<feature type="region of interest" description="Disordered" evidence="1">
    <location>
        <begin position="1"/>
        <end position="62"/>
    </location>
</feature>
<evidence type="ECO:0000313" key="2">
    <source>
        <dbReference type="EMBL" id="KAJ5155672.1"/>
    </source>
</evidence>
<proteinExistence type="predicted"/>
<gene>
    <name evidence="2" type="ORF">N7492_008475</name>
    <name evidence="3" type="ORF">N7492_008490</name>
</gene>
<reference evidence="3" key="1">
    <citation type="submission" date="2022-11" db="EMBL/GenBank/DDBJ databases">
        <authorList>
            <person name="Petersen C."/>
        </authorList>
    </citation>
    <scope>NUCLEOTIDE SEQUENCE</scope>
    <source>
        <strain evidence="3">IBT 21917</strain>
    </source>
</reference>
<feature type="region of interest" description="Disordered" evidence="1">
    <location>
        <begin position="94"/>
        <end position="133"/>
    </location>
</feature>
<evidence type="ECO:0000313" key="4">
    <source>
        <dbReference type="Proteomes" id="UP001146351"/>
    </source>
</evidence>
<protein>
    <submittedName>
        <fullName evidence="3">Uncharacterized protein</fullName>
    </submittedName>
</protein>
<keyword evidence="4" id="KW-1185">Reference proteome</keyword>
<comment type="caution">
    <text evidence="3">The sequence shown here is derived from an EMBL/GenBank/DDBJ whole genome shotgun (WGS) entry which is preliminary data.</text>
</comment>
<evidence type="ECO:0000313" key="3">
    <source>
        <dbReference type="EMBL" id="KAJ5155687.1"/>
    </source>
</evidence>